<dbReference type="Proteomes" id="UP000652995">
    <property type="component" value="Unassembled WGS sequence"/>
</dbReference>
<dbReference type="PANTHER" id="PTHR43792">
    <property type="entry name" value="GNAT FAMILY, PUTATIVE (AFU_ORTHOLOGUE AFUA_3G00765)-RELATED-RELATED"/>
    <property type="match status" value="1"/>
</dbReference>
<evidence type="ECO:0000259" key="1">
    <source>
        <dbReference type="PROSITE" id="PS51186"/>
    </source>
</evidence>
<reference evidence="2" key="4">
    <citation type="submission" date="2024-05" db="EMBL/GenBank/DDBJ databases">
        <authorList>
            <person name="Sun Q."/>
            <person name="Sedlacek I."/>
        </authorList>
    </citation>
    <scope>NUCLEOTIDE SEQUENCE</scope>
    <source>
        <strain evidence="2">CCM 4175</strain>
    </source>
</reference>
<gene>
    <name evidence="2" type="ORF">GCM10007183_06150</name>
    <name evidence="3" type="ORF">SAMEA4412661_00341</name>
</gene>
<sequence length="187" mass="22085">MTVYIETARLRLRSWESSDLVPLQQLNAHRQARQFFPSILSYQRTEQLFDVIRTFLDTHHIGLFAVELKATKEWIGMVGLNYLSDKQNYPFRNLPFYEIGWRLVPDVWNNGIATEAARAVLNYAKDQGIQELYAIAAEQNHASIRVMEKIGMYRYDKFEFRQFGLDHPLKRQVRYHIDLTRKNDAST</sequence>
<keyword evidence="3" id="KW-0808">Transferase</keyword>
<dbReference type="EMBL" id="LT906464">
    <property type="protein sequence ID" value="SNV99853.1"/>
    <property type="molecule type" value="Genomic_DNA"/>
</dbReference>
<dbReference type="AlphaFoldDB" id="A0A240BXS1"/>
<dbReference type="OrthoDB" id="9798081at2"/>
<dbReference type="GO" id="GO:0016747">
    <property type="term" value="F:acyltransferase activity, transferring groups other than amino-acyl groups"/>
    <property type="evidence" value="ECO:0007669"/>
    <property type="project" value="InterPro"/>
</dbReference>
<dbReference type="RefSeq" id="WP_095115468.1">
    <property type="nucleotide sequence ID" value="NZ_BMCB01000003.1"/>
</dbReference>
<dbReference type="Gene3D" id="3.40.630.30">
    <property type="match status" value="1"/>
</dbReference>
<evidence type="ECO:0000313" key="2">
    <source>
        <dbReference type="EMBL" id="GGA84730.1"/>
    </source>
</evidence>
<dbReference type="EMBL" id="BMCB01000003">
    <property type="protein sequence ID" value="GGA84730.1"/>
    <property type="molecule type" value="Genomic_DNA"/>
</dbReference>
<dbReference type="KEGG" id="smus:C7J88_08845"/>
<evidence type="ECO:0000313" key="3">
    <source>
        <dbReference type="EMBL" id="SNV99853.1"/>
    </source>
</evidence>
<reference evidence="5" key="3">
    <citation type="journal article" date="2019" name="Int. J. Syst. Evol. Microbiol.">
        <title>The Global Catalogue of Microorganisms (GCM) 10K type strain sequencing project: providing services to taxonomists for standard genome sequencing and annotation.</title>
        <authorList>
            <consortium name="The Broad Institute Genomics Platform"/>
            <consortium name="The Broad Institute Genome Sequencing Center for Infectious Disease"/>
            <person name="Wu L."/>
            <person name="Ma J."/>
        </authorList>
    </citation>
    <scope>NUCLEOTIDE SEQUENCE [LARGE SCALE GENOMIC DNA]</scope>
    <source>
        <strain evidence="5">CCM 4175</strain>
    </source>
</reference>
<organism evidence="3 4">
    <name type="scientific">Staphylococcus muscae</name>
    <dbReference type="NCBI Taxonomy" id="1294"/>
    <lineage>
        <taxon>Bacteria</taxon>
        <taxon>Bacillati</taxon>
        <taxon>Bacillota</taxon>
        <taxon>Bacilli</taxon>
        <taxon>Bacillales</taxon>
        <taxon>Staphylococcaceae</taxon>
        <taxon>Staphylococcus</taxon>
    </lineage>
</organism>
<dbReference type="PANTHER" id="PTHR43792:SF1">
    <property type="entry name" value="N-ACETYLTRANSFERASE DOMAIN-CONTAINING PROTEIN"/>
    <property type="match status" value="1"/>
</dbReference>
<dbReference type="Pfam" id="PF13302">
    <property type="entry name" value="Acetyltransf_3"/>
    <property type="match status" value="1"/>
</dbReference>
<keyword evidence="5" id="KW-1185">Reference proteome</keyword>
<name>A0A240BXS1_9STAP</name>
<protein>
    <submittedName>
        <fullName evidence="3">GNAT family acetyltransferase</fullName>
    </submittedName>
    <submittedName>
        <fullName evidence="2">N-acetyltransferase</fullName>
    </submittedName>
</protein>
<dbReference type="PROSITE" id="PS51186">
    <property type="entry name" value="GNAT"/>
    <property type="match status" value="1"/>
</dbReference>
<evidence type="ECO:0000313" key="4">
    <source>
        <dbReference type="Proteomes" id="UP000243706"/>
    </source>
</evidence>
<dbReference type="InterPro" id="IPR016181">
    <property type="entry name" value="Acyl_CoA_acyltransferase"/>
</dbReference>
<reference evidence="2" key="1">
    <citation type="journal article" date="2014" name="Int. J. Syst. Evol. Microbiol.">
        <title>Complete genome of a new Firmicutes species belonging to the dominant human colonic microbiota ('Ruminococcus bicirculans') reveals two chromosomes and a selective capacity to utilize plant glucans.</title>
        <authorList>
            <consortium name="NISC Comparative Sequencing Program"/>
            <person name="Wegmann U."/>
            <person name="Louis P."/>
            <person name="Goesmann A."/>
            <person name="Henrissat B."/>
            <person name="Duncan S.H."/>
            <person name="Flint H.J."/>
        </authorList>
    </citation>
    <scope>NUCLEOTIDE SEQUENCE</scope>
    <source>
        <strain evidence="2">CCM 4175</strain>
    </source>
</reference>
<accession>A0A240BXS1</accession>
<dbReference type="Proteomes" id="UP000243706">
    <property type="component" value="Chromosome 1"/>
</dbReference>
<proteinExistence type="predicted"/>
<reference evidence="3 4" key="2">
    <citation type="submission" date="2017-06" db="EMBL/GenBank/DDBJ databases">
        <authorList>
            <consortium name="Pathogen Informatics"/>
        </authorList>
    </citation>
    <scope>NUCLEOTIDE SEQUENCE [LARGE SCALE GENOMIC DNA]</scope>
    <source>
        <strain evidence="3 4">NCTC13833</strain>
    </source>
</reference>
<evidence type="ECO:0000313" key="5">
    <source>
        <dbReference type="Proteomes" id="UP000652995"/>
    </source>
</evidence>
<dbReference type="SUPFAM" id="SSF55729">
    <property type="entry name" value="Acyl-CoA N-acyltransferases (Nat)"/>
    <property type="match status" value="1"/>
</dbReference>
<dbReference type="InterPro" id="IPR051531">
    <property type="entry name" value="N-acetyltransferase"/>
</dbReference>
<feature type="domain" description="N-acetyltransferase" evidence="1">
    <location>
        <begin position="10"/>
        <end position="180"/>
    </location>
</feature>
<dbReference type="InterPro" id="IPR000182">
    <property type="entry name" value="GNAT_dom"/>
</dbReference>